<dbReference type="Gene3D" id="3.30.565.10">
    <property type="entry name" value="Histidine kinase-like ATPase, C-terminal domain"/>
    <property type="match status" value="1"/>
</dbReference>
<evidence type="ECO:0000256" key="5">
    <source>
        <dbReference type="ARBA" id="ARBA00022679"/>
    </source>
</evidence>
<dbReference type="SUPFAM" id="SSF47384">
    <property type="entry name" value="Homodimeric domain of signal transducing histidine kinase"/>
    <property type="match status" value="1"/>
</dbReference>
<evidence type="ECO:0000256" key="12">
    <source>
        <dbReference type="PROSITE-ProRule" id="PRU00169"/>
    </source>
</evidence>
<evidence type="ECO:0000256" key="4">
    <source>
        <dbReference type="ARBA" id="ARBA00022553"/>
    </source>
</evidence>
<feature type="domain" description="PAS" evidence="17">
    <location>
        <begin position="324"/>
        <end position="394"/>
    </location>
</feature>
<evidence type="ECO:0000256" key="14">
    <source>
        <dbReference type="SAM" id="Phobius"/>
    </source>
</evidence>
<name>A0A1G9J1G4_9BACT</name>
<evidence type="ECO:0000256" key="10">
    <source>
        <dbReference type="ARBA" id="ARBA00064003"/>
    </source>
</evidence>
<dbReference type="InterPro" id="IPR003660">
    <property type="entry name" value="HAMP_dom"/>
</dbReference>
<dbReference type="SUPFAM" id="SSF52172">
    <property type="entry name" value="CheY-like"/>
    <property type="match status" value="2"/>
</dbReference>
<dbReference type="InterPro" id="IPR011006">
    <property type="entry name" value="CheY-like_superfamily"/>
</dbReference>
<dbReference type="EMBL" id="FNGA01000004">
    <property type="protein sequence ID" value="SDL31348.1"/>
    <property type="molecule type" value="Genomic_DNA"/>
</dbReference>
<dbReference type="Gene3D" id="1.10.287.130">
    <property type="match status" value="1"/>
</dbReference>
<dbReference type="InterPro" id="IPR004358">
    <property type="entry name" value="Sig_transdc_His_kin-like_C"/>
</dbReference>
<evidence type="ECO:0000256" key="13">
    <source>
        <dbReference type="SAM" id="Coils"/>
    </source>
</evidence>
<gene>
    <name evidence="19" type="ORF">SAMN05660337_2606</name>
</gene>
<dbReference type="GO" id="GO:0005524">
    <property type="term" value="F:ATP binding"/>
    <property type="evidence" value="ECO:0007669"/>
    <property type="project" value="UniProtKB-KW"/>
</dbReference>
<dbReference type="FunFam" id="1.10.287.130:FF:000002">
    <property type="entry name" value="Two-component osmosensing histidine kinase"/>
    <property type="match status" value="1"/>
</dbReference>
<dbReference type="InterPro" id="IPR013767">
    <property type="entry name" value="PAS_fold"/>
</dbReference>
<evidence type="ECO:0000259" key="15">
    <source>
        <dbReference type="PROSITE" id="PS50109"/>
    </source>
</evidence>
<dbReference type="Pfam" id="PF00072">
    <property type="entry name" value="Response_reg"/>
    <property type="match status" value="1"/>
</dbReference>
<dbReference type="Gene3D" id="3.30.450.20">
    <property type="entry name" value="PAS domain"/>
    <property type="match status" value="1"/>
</dbReference>
<keyword evidence="14" id="KW-1133">Transmembrane helix</keyword>
<protein>
    <recommendedName>
        <fullName evidence="11">Sensory/regulatory protein RpfC</fullName>
        <ecNumber evidence="3">2.7.13.3</ecNumber>
    </recommendedName>
</protein>
<evidence type="ECO:0000256" key="3">
    <source>
        <dbReference type="ARBA" id="ARBA00012438"/>
    </source>
</evidence>
<evidence type="ECO:0000256" key="8">
    <source>
        <dbReference type="ARBA" id="ARBA00022840"/>
    </source>
</evidence>
<evidence type="ECO:0000259" key="17">
    <source>
        <dbReference type="PROSITE" id="PS50112"/>
    </source>
</evidence>
<dbReference type="GO" id="GO:0016020">
    <property type="term" value="C:membrane"/>
    <property type="evidence" value="ECO:0007669"/>
    <property type="project" value="UniProtKB-SubCell"/>
</dbReference>
<keyword evidence="6" id="KW-0547">Nucleotide-binding</keyword>
<dbReference type="PROSITE" id="PS50110">
    <property type="entry name" value="RESPONSE_REGULATORY"/>
    <property type="match status" value="2"/>
</dbReference>
<dbReference type="PRINTS" id="PR00344">
    <property type="entry name" value="BCTRLSENSOR"/>
</dbReference>
<dbReference type="SMART" id="SM00091">
    <property type="entry name" value="PAS"/>
    <property type="match status" value="1"/>
</dbReference>
<dbReference type="InterPro" id="IPR036890">
    <property type="entry name" value="HATPase_C_sf"/>
</dbReference>
<dbReference type="InterPro" id="IPR000014">
    <property type="entry name" value="PAS"/>
</dbReference>
<dbReference type="AlphaFoldDB" id="A0A1G9J1G4"/>
<comment type="subunit">
    <text evidence="10">At low DSF concentrations, interacts with RpfF.</text>
</comment>
<dbReference type="InterPro" id="IPR003661">
    <property type="entry name" value="HisK_dim/P_dom"/>
</dbReference>
<dbReference type="PROSITE" id="PS50112">
    <property type="entry name" value="PAS"/>
    <property type="match status" value="1"/>
</dbReference>
<dbReference type="CDD" id="cd16922">
    <property type="entry name" value="HATPase_EvgS-ArcB-TorS-like"/>
    <property type="match status" value="1"/>
</dbReference>
<dbReference type="Gene3D" id="3.40.50.2300">
    <property type="match status" value="2"/>
</dbReference>
<dbReference type="STRING" id="246191.SAMN05660337_2606"/>
<dbReference type="InterPro" id="IPR005467">
    <property type="entry name" value="His_kinase_dom"/>
</dbReference>
<evidence type="ECO:0000256" key="2">
    <source>
        <dbReference type="ARBA" id="ARBA00004370"/>
    </source>
</evidence>
<dbReference type="InterPro" id="IPR036097">
    <property type="entry name" value="HisK_dim/P_sf"/>
</dbReference>
<dbReference type="Proteomes" id="UP000199053">
    <property type="component" value="Unassembled WGS sequence"/>
</dbReference>
<reference evidence="20" key="1">
    <citation type="submission" date="2016-10" db="EMBL/GenBank/DDBJ databases">
        <authorList>
            <person name="Varghese N."/>
            <person name="Submissions S."/>
        </authorList>
    </citation>
    <scope>NUCLEOTIDE SEQUENCE [LARGE SCALE GENOMIC DNA]</scope>
    <source>
        <strain evidence="20">DSM 16995</strain>
    </source>
</reference>
<dbReference type="PANTHER" id="PTHR45339:SF1">
    <property type="entry name" value="HYBRID SIGNAL TRANSDUCTION HISTIDINE KINASE J"/>
    <property type="match status" value="1"/>
</dbReference>
<dbReference type="SMART" id="SM00387">
    <property type="entry name" value="HATPase_c"/>
    <property type="match status" value="1"/>
</dbReference>
<proteinExistence type="predicted"/>
<dbReference type="SUPFAM" id="SSF55874">
    <property type="entry name" value="ATPase domain of HSP90 chaperone/DNA topoisomerase II/histidine kinase"/>
    <property type="match status" value="1"/>
</dbReference>
<dbReference type="CDD" id="cd17546">
    <property type="entry name" value="REC_hyHK_CKI1_RcsC-like"/>
    <property type="match status" value="1"/>
</dbReference>
<dbReference type="FunFam" id="3.30.565.10:FF:000010">
    <property type="entry name" value="Sensor histidine kinase RcsC"/>
    <property type="match status" value="1"/>
</dbReference>
<sequence>MAASICGIALISALAFGGVLSYSYITSLRAEFYDRVRAEGEGHSLEVYSFLNRAMSRLGELSRDNSIRVTMMLGVDYPLSEKLAEYDQTPSGVDYFILREGDDKIFSSTSKKYDETLVREALLNPPFRCTFCRSSDGKFVTVFSVPIQSRSQVVGSAACLVDLSWSGLDPLFESITSGKLILFAQGGAFDLISGEVLPLVMGEAISEKTQHARLGENLEGVLFRSFLVPGLAYFISDVRLNKAITKTFLLSMPFFVAVTCLCFFVALWLSNKLGKPLRVISDAAEDISKGLDVDIQTKGSHIYEINTLEKSLSSMLSSLRRTKELEEYQFFFDNVGDLVCITDIDGLFLEANCRISSQLGYSREELLGKTLFELVPTSERASLRSVLNDILSGSSTDSFECPMVTKSGLTVHSEVRSRKIVYHGADVLLSVVRDVTDRKRDEEELQRYASELLRAKKVEERNSAHMSETLRQLEDAMARAEVASRTKSEFLAQMSHEIRTPMNSILGMSDMLRDTPLSAEQKSYVTIFRDSGKALMELIDGILDLSKIESGKLSLEKTEFNLDNLIDEVSGIMSVTAWKKKLIFACHIDPMTPATLVGDPTRIKQIIVNLLSNAIKFTAEGAVCLEISSRVMDDGKVLLFINVTDSGIGISEDKVELIFENFTQADSSTTRKFGGTGLGLAITRKLVKLMDGNIEACNIKNGGALFKAEIILDESENVDLLDSRVRRIMQGMKILVVDKNIIVRSYICECLSSWGGLCFHAENSSLAIEQIGLSGNSIDLVIISEKLGEEDGLSEVEVIKENLKSSSPAVCLLSSSPGDSGNRPEINKLFGVMGSARWPLTRGALQNAMLNLFEKTEAEEGDLVPEKRLLPTRILFAEDSENNRMLIKFYLKDTPFRITFVGDGLEAVAMYKKHNFDLVLMDIQMPNLDGYGATKEIRDYERMNGYPETPIVALTANAYDQDRQHSIDVGCSGYLTKPIKKITLIKNILKFTA</sequence>
<evidence type="ECO:0000313" key="19">
    <source>
        <dbReference type="EMBL" id="SDL31348.1"/>
    </source>
</evidence>
<evidence type="ECO:0000256" key="7">
    <source>
        <dbReference type="ARBA" id="ARBA00022777"/>
    </source>
</evidence>
<evidence type="ECO:0000313" key="20">
    <source>
        <dbReference type="Proteomes" id="UP000199053"/>
    </source>
</evidence>
<dbReference type="EC" id="2.7.13.3" evidence="3"/>
<keyword evidence="7" id="KW-0418">Kinase</keyword>
<feature type="domain" description="Histidine kinase" evidence="15">
    <location>
        <begin position="493"/>
        <end position="714"/>
    </location>
</feature>
<dbReference type="SMART" id="SM00388">
    <property type="entry name" value="HisKA"/>
    <property type="match status" value="1"/>
</dbReference>
<dbReference type="RefSeq" id="WP_244512281.1">
    <property type="nucleotide sequence ID" value="NZ_FNGA01000004.1"/>
</dbReference>
<evidence type="ECO:0000256" key="11">
    <source>
        <dbReference type="ARBA" id="ARBA00068150"/>
    </source>
</evidence>
<feature type="modified residue" description="4-aspartylphosphate" evidence="12">
    <location>
        <position position="922"/>
    </location>
</feature>
<feature type="domain" description="HAMP" evidence="18">
    <location>
        <begin position="271"/>
        <end position="324"/>
    </location>
</feature>
<keyword evidence="8" id="KW-0067">ATP-binding</keyword>
<evidence type="ECO:0000259" key="18">
    <source>
        <dbReference type="PROSITE" id="PS50885"/>
    </source>
</evidence>
<evidence type="ECO:0000256" key="6">
    <source>
        <dbReference type="ARBA" id="ARBA00022741"/>
    </source>
</evidence>
<keyword evidence="13" id="KW-0175">Coiled coil</keyword>
<accession>A0A1G9J1G4</accession>
<comment type="subcellular location">
    <subcellularLocation>
        <location evidence="2">Membrane</location>
    </subcellularLocation>
</comment>
<feature type="transmembrane region" description="Helical" evidence="14">
    <location>
        <begin position="248"/>
        <end position="269"/>
    </location>
</feature>
<dbReference type="PROSITE" id="PS50885">
    <property type="entry name" value="HAMP"/>
    <property type="match status" value="1"/>
</dbReference>
<dbReference type="CDD" id="cd00156">
    <property type="entry name" value="REC"/>
    <property type="match status" value="1"/>
</dbReference>
<comment type="catalytic activity">
    <reaction evidence="1">
        <text>ATP + protein L-histidine = ADP + protein N-phospho-L-histidine.</text>
        <dbReference type="EC" id="2.7.13.3"/>
    </reaction>
</comment>
<dbReference type="Gene3D" id="6.10.340.10">
    <property type="match status" value="1"/>
</dbReference>
<dbReference type="NCBIfam" id="TIGR00229">
    <property type="entry name" value="sensory_box"/>
    <property type="match status" value="1"/>
</dbReference>
<dbReference type="Pfam" id="PF02518">
    <property type="entry name" value="HATPase_c"/>
    <property type="match status" value="1"/>
</dbReference>
<dbReference type="GO" id="GO:0006355">
    <property type="term" value="P:regulation of DNA-templated transcription"/>
    <property type="evidence" value="ECO:0007669"/>
    <property type="project" value="InterPro"/>
</dbReference>
<dbReference type="CDD" id="cd00082">
    <property type="entry name" value="HisKA"/>
    <property type="match status" value="1"/>
</dbReference>
<dbReference type="InterPro" id="IPR035965">
    <property type="entry name" value="PAS-like_dom_sf"/>
</dbReference>
<dbReference type="Pfam" id="PF00512">
    <property type="entry name" value="HisKA"/>
    <property type="match status" value="1"/>
</dbReference>
<keyword evidence="9" id="KW-0902">Two-component regulatory system</keyword>
<keyword evidence="4 12" id="KW-0597">Phosphoprotein</keyword>
<keyword evidence="5" id="KW-0808">Transferase</keyword>
<keyword evidence="20" id="KW-1185">Reference proteome</keyword>
<dbReference type="SUPFAM" id="SSF55785">
    <property type="entry name" value="PYP-like sensor domain (PAS domain)"/>
    <property type="match status" value="1"/>
</dbReference>
<dbReference type="GO" id="GO:0000155">
    <property type="term" value="F:phosphorelay sensor kinase activity"/>
    <property type="evidence" value="ECO:0007669"/>
    <property type="project" value="InterPro"/>
</dbReference>
<dbReference type="SMART" id="SM00448">
    <property type="entry name" value="REC"/>
    <property type="match status" value="1"/>
</dbReference>
<feature type="domain" description="Response regulatory" evidence="16">
    <location>
        <begin position="873"/>
        <end position="992"/>
    </location>
</feature>
<feature type="domain" description="Response regulatory" evidence="16">
    <location>
        <begin position="733"/>
        <end position="853"/>
    </location>
</feature>
<dbReference type="CDD" id="cd00130">
    <property type="entry name" value="PAS"/>
    <property type="match status" value="1"/>
</dbReference>
<dbReference type="Pfam" id="PF00989">
    <property type="entry name" value="PAS"/>
    <property type="match status" value="1"/>
</dbReference>
<keyword evidence="14" id="KW-0472">Membrane</keyword>
<evidence type="ECO:0000259" key="16">
    <source>
        <dbReference type="PROSITE" id="PS50110"/>
    </source>
</evidence>
<dbReference type="InterPro" id="IPR001789">
    <property type="entry name" value="Sig_transdc_resp-reg_receiver"/>
</dbReference>
<feature type="coiled-coil region" evidence="13">
    <location>
        <begin position="438"/>
        <end position="483"/>
    </location>
</feature>
<comment type="caution">
    <text evidence="12">Lacks conserved residue(s) required for the propagation of feature annotation.</text>
</comment>
<dbReference type="InterPro" id="IPR003594">
    <property type="entry name" value="HATPase_dom"/>
</dbReference>
<evidence type="ECO:0000256" key="9">
    <source>
        <dbReference type="ARBA" id="ARBA00023012"/>
    </source>
</evidence>
<evidence type="ECO:0000256" key="1">
    <source>
        <dbReference type="ARBA" id="ARBA00000085"/>
    </source>
</evidence>
<keyword evidence="14" id="KW-0812">Transmembrane</keyword>
<organism evidence="19 20">
    <name type="scientific">Maridesulfovibrio ferrireducens</name>
    <dbReference type="NCBI Taxonomy" id="246191"/>
    <lineage>
        <taxon>Bacteria</taxon>
        <taxon>Pseudomonadati</taxon>
        <taxon>Thermodesulfobacteriota</taxon>
        <taxon>Desulfovibrionia</taxon>
        <taxon>Desulfovibrionales</taxon>
        <taxon>Desulfovibrionaceae</taxon>
        <taxon>Maridesulfovibrio</taxon>
    </lineage>
</organism>
<dbReference type="PROSITE" id="PS50109">
    <property type="entry name" value="HIS_KIN"/>
    <property type="match status" value="1"/>
</dbReference>
<dbReference type="PANTHER" id="PTHR45339">
    <property type="entry name" value="HYBRID SIGNAL TRANSDUCTION HISTIDINE KINASE J"/>
    <property type="match status" value="1"/>
</dbReference>